<dbReference type="GO" id="GO:0033539">
    <property type="term" value="P:fatty acid beta-oxidation using acyl-CoA dehydrogenase"/>
    <property type="evidence" value="ECO:0007669"/>
    <property type="project" value="TreeGrafter"/>
</dbReference>
<keyword evidence="6 7" id="KW-0560">Oxidoreductase</keyword>
<feature type="domain" description="Acyl-CoA dehydrogenase/oxidase C-terminal" evidence="8">
    <location>
        <begin position="244"/>
        <end position="384"/>
    </location>
</feature>
<evidence type="ECO:0000256" key="3">
    <source>
        <dbReference type="ARBA" id="ARBA00022630"/>
    </source>
</evidence>
<proteinExistence type="inferred from homology"/>
<dbReference type="InterPro" id="IPR009075">
    <property type="entry name" value="AcylCo_DH/oxidase_C"/>
</dbReference>
<dbReference type="Pfam" id="PF02770">
    <property type="entry name" value="Acyl-CoA_dh_M"/>
    <property type="match status" value="1"/>
</dbReference>
<dbReference type="Gene3D" id="2.40.110.10">
    <property type="entry name" value="Butyryl-CoA Dehydrogenase, subunit A, domain 2"/>
    <property type="match status" value="1"/>
</dbReference>
<keyword evidence="5" id="KW-0809">Transit peptide</keyword>
<keyword evidence="4 7" id="KW-0274">FAD</keyword>
<name>N0B9N2_9EURY</name>
<dbReference type="GeneID" id="15391922"/>
<sequence>MAFKGIDFYNIDELLTEEEKLVRNSVREFMENEILPLVADAFHNEEPLNMREIAPKMGELGLLGAFLPEEYGCPGASYTEFGLICQEVERVDSSMRSFVAVTSGLVMYPIWRYGSEEQKRKYLPKLAKGEIIGCFGLTEPNHGSDPGSMETTAKRDGDEWILNGTKTWISEAGIADIAVVWARDVDDGKVKGFIIERGTKGFQQNEIKRKGSMRAGDVGELGLVNCRVPEENRLPEAKSLGAPLSCLNQARYGISWGAIGAAMDCFETALNYTKDRKQFGVPLASFQLVQEKLVKMFMEITKGQLVAYRLGRLMDEGKATTEQISFAKKNNVAVARYCARVARELLGANGISLDYSPIRHMANIESVYTYEGTDDIHTLILGRYLTGYQAFRREL</sequence>
<dbReference type="RefSeq" id="WP_015589908.1">
    <property type="nucleotide sequence ID" value="NC_021169.1"/>
</dbReference>
<reference evidence="11 12" key="1">
    <citation type="journal article" date="2013" name="Genome Announc.">
        <title>Complete Genome Sequence of the Thermophilic and Facultatively Chemolithoautotrophic Sulfate Reducer Archaeoglobus sulfaticallidus Strain PM70-1T.</title>
        <authorList>
            <person name="Stokke R."/>
            <person name="Hocking W.P."/>
            <person name="Steinsbu B.O."/>
            <person name="Steen I.H."/>
        </authorList>
    </citation>
    <scope>NUCLEOTIDE SEQUENCE [LARGE SCALE GENOMIC DNA]</scope>
    <source>
        <strain evidence="11">PM70-1</strain>
    </source>
</reference>
<dbReference type="HOGENOM" id="CLU_018204_8_0_2"/>
<gene>
    <name evidence="11" type="ORF">Asulf_00276</name>
</gene>
<dbReference type="EMBL" id="CP005290">
    <property type="protein sequence ID" value="AGK60309.1"/>
    <property type="molecule type" value="Genomic_DNA"/>
</dbReference>
<dbReference type="GO" id="GO:0004361">
    <property type="term" value="F:glutaryl-CoA dehydrogenase activity"/>
    <property type="evidence" value="ECO:0007669"/>
    <property type="project" value="TreeGrafter"/>
</dbReference>
<dbReference type="STRING" id="387631.Asulf_00276"/>
<dbReference type="AlphaFoldDB" id="N0B9N2"/>
<dbReference type="Pfam" id="PF00441">
    <property type="entry name" value="Acyl-CoA_dh_1"/>
    <property type="match status" value="1"/>
</dbReference>
<dbReference type="InterPro" id="IPR037069">
    <property type="entry name" value="AcylCoA_DH/ox_N_sf"/>
</dbReference>
<evidence type="ECO:0000259" key="8">
    <source>
        <dbReference type="Pfam" id="PF00441"/>
    </source>
</evidence>
<evidence type="ECO:0000259" key="10">
    <source>
        <dbReference type="Pfam" id="PF02771"/>
    </source>
</evidence>
<keyword evidence="12" id="KW-1185">Reference proteome</keyword>
<dbReference type="GO" id="GO:0046949">
    <property type="term" value="P:fatty-acyl-CoA biosynthetic process"/>
    <property type="evidence" value="ECO:0007669"/>
    <property type="project" value="TreeGrafter"/>
</dbReference>
<protein>
    <submittedName>
        <fullName evidence="11">Acyl-CoA dehydrogenase</fullName>
    </submittedName>
</protein>
<dbReference type="InterPro" id="IPR052033">
    <property type="entry name" value="Glutaryl-CoA_DH_mitochondrial"/>
</dbReference>
<dbReference type="GO" id="GO:0000062">
    <property type="term" value="F:fatty-acyl-CoA binding"/>
    <property type="evidence" value="ECO:0007669"/>
    <property type="project" value="TreeGrafter"/>
</dbReference>
<evidence type="ECO:0000256" key="4">
    <source>
        <dbReference type="ARBA" id="ARBA00022827"/>
    </source>
</evidence>
<keyword evidence="3 7" id="KW-0285">Flavoprotein</keyword>
<dbReference type="InterPro" id="IPR046373">
    <property type="entry name" value="Acyl-CoA_Oxase/DH_mid-dom_sf"/>
</dbReference>
<dbReference type="OrthoDB" id="275197at2157"/>
<dbReference type="InterPro" id="IPR006091">
    <property type="entry name" value="Acyl-CoA_Oxase/DH_mid-dom"/>
</dbReference>
<dbReference type="PANTHER" id="PTHR42807">
    <property type="entry name" value="GLUTARYL-COA DEHYDROGENASE, MITOCHONDRIAL"/>
    <property type="match status" value="1"/>
</dbReference>
<dbReference type="Pfam" id="PF02771">
    <property type="entry name" value="Acyl-CoA_dh_N"/>
    <property type="match status" value="1"/>
</dbReference>
<evidence type="ECO:0000256" key="5">
    <source>
        <dbReference type="ARBA" id="ARBA00022946"/>
    </source>
</evidence>
<accession>N0B9N2</accession>
<evidence type="ECO:0000256" key="1">
    <source>
        <dbReference type="ARBA" id="ARBA00001974"/>
    </source>
</evidence>
<dbReference type="GO" id="GO:0050660">
    <property type="term" value="F:flavin adenine dinucleotide binding"/>
    <property type="evidence" value="ECO:0007669"/>
    <property type="project" value="InterPro"/>
</dbReference>
<evidence type="ECO:0000256" key="6">
    <source>
        <dbReference type="ARBA" id="ARBA00023002"/>
    </source>
</evidence>
<dbReference type="SUPFAM" id="SSF56645">
    <property type="entry name" value="Acyl-CoA dehydrogenase NM domain-like"/>
    <property type="match status" value="1"/>
</dbReference>
<evidence type="ECO:0000313" key="11">
    <source>
        <dbReference type="EMBL" id="AGK60309.1"/>
    </source>
</evidence>
<evidence type="ECO:0000313" key="12">
    <source>
        <dbReference type="Proteomes" id="UP000013307"/>
    </source>
</evidence>
<dbReference type="eggNOG" id="arCOG01707">
    <property type="taxonomic scope" value="Archaea"/>
</dbReference>
<dbReference type="SUPFAM" id="SSF47203">
    <property type="entry name" value="Acyl-CoA dehydrogenase C-terminal domain-like"/>
    <property type="match status" value="1"/>
</dbReference>
<dbReference type="InterPro" id="IPR009100">
    <property type="entry name" value="AcylCoA_DH/oxidase_NM_dom_sf"/>
</dbReference>
<dbReference type="Proteomes" id="UP000013307">
    <property type="component" value="Chromosome"/>
</dbReference>
<evidence type="ECO:0000259" key="9">
    <source>
        <dbReference type="Pfam" id="PF02770"/>
    </source>
</evidence>
<feature type="domain" description="Acyl-CoA dehydrogenase/oxidase N-terminal" evidence="10">
    <location>
        <begin position="16"/>
        <end position="130"/>
    </location>
</feature>
<comment type="cofactor">
    <cofactor evidence="1 7">
        <name>FAD</name>
        <dbReference type="ChEBI" id="CHEBI:57692"/>
    </cofactor>
</comment>
<dbReference type="InterPro" id="IPR013786">
    <property type="entry name" value="AcylCoA_DH/ox_N"/>
</dbReference>
<evidence type="ECO:0000256" key="2">
    <source>
        <dbReference type="ARBA" id="ARBA00009347"/>
    </source>
</evidence>
<dbReference type="CDD" id="cd01151">
    <property type="entry name" value="GCD"/>
    <property type="match status" value="1"/>
</dbReference>
<dbReference type="Gene3D" id="1.10.540.10">
    <property type="entry name" value="Acyl-CoA dehydrogenase/oxidase, N-terminal domain"/>
    <property type="match status" value="1"/>
</dbReference>
<dbReference type="InterPro" id="IPR036250">
    <property type="entry name" value="AcylCo_DH-like_C"/>
</dbReference>
<comment type="similarity">
    <text evidence="2 7">Belongs to the acyl-CoA dehydrogenase family.</text>
</comment>
<dbReference type="Gene3D" id="1.20.140.10">
    <property type="entry name" value="Butyryl-CoA Dehydrogenase, subunit A, domain 3"/>
    <property type="match status" value="1"/>
</dbReference>
<dbReference type="PANTHER" id="PTHR42807:SF1">
    <property type="entry name" value="GLUTARYL-COA DEHYDROGENASE, MITOCHONDRIAL"/>
    <property type="match status" value="1"/>
</dbReference>
<evidence type="ECO:0000256" key="7">
    <source>
        <dbReference type="RuleBase" id="RU362125"/>
    </source>
</evidence>
<feature type="domain" description="Acyl-CoA oxidase/dehydrogenase middle" evidence="9">
    <location>
        <begin position="134"/>
        <end position="225"/>
    </location>
</feature>
<dbReference type="KEGG" id="ast:Asulf_00276"/>
<organism evidence="11 12">
    <name type="scientific">Archaeoglobus sulfaticallidus PM70-1</name>
    <dbReference type="NCBI Taxonomy" id="387631"/>
    <lineage>
        <taxon>Archaea</taxon>
        <taxon>Methanobacteriati</taxon>
        <taxon>Methanobacteriota</taxon>
        <taxon>Archaeoglobi</taxon>
        <taxon>Archaeoglobales</taxon>
        <taxon>Archaeoglobaceae</taxon>
        <taxon>Archaeoglobus</taxon>
    </lineage>
</organism>
<dbReference type="FunFam" id="1.10.540.10:FF:000026">
    <property type="entry name" value="Acyl-CoA dehydrogenase medium chain"/>
    <property type="match status" value="1"/>
</dbReference>